<feature type="transmembrane region" description="Helical" evidence="1">
    <location>
        <begin position="36"/>
        <end position="57"/>
    </location>
</feature>
<keyword evidence="1" id="KW-0472">Membrane</keyword>
<evidence type="ECO:0000313" key="3">
    <source>
        <dbReference type="Proteomes" id="UP001206878"/>
    </source>
</evidence>
<evidence type="ECO:0000313" key="2">
    <source>
        <dbReference type="EMBL" id="MCR6679288.1"/>
    </source>
</evidence>
<keyword evidence="1" id="KW-1133">Transmembrane helix</keyword>
<dbReference type="EMBL" id="JANPXH010001062">
    <property type="protein sequence ID" value="MCR6679288.1"/>
    <property type="molecule type" value="Genomic_DNA"/>
</dbReference>
<proteinExistence type="predicted"/>
<organism evidence="2 3">
    <name type="scientific">Escherichia marmotae</name>
    <dbReference type="NCBI Taxonomy" id="1499973"/>
    <lineage>
        <taxon>Bacteria</taxon>
        <taxon>Pseudomonadati</taxon>
        <taxon>Pseudomonadota</taxon>
        <taxon>Gammaproteobacteria</taxon>
        <taxon>Enterobacterales</taxon>
        <taxon>Enterobacteriaceae</taxon>
        <taxon>Escherichia</taxon>
    </lineage>
</organism>
<feature type="non-terminal residue" evidence="2">
    <location>
        <position position="74"/>
    </location>
</feature>
<keyword evidence="1" id="KW-0812">Transmembrane</keyword>
<dbReference type="AlphaFoldDB" id="A0AAW5N1K6"/>
<evidence type="ECO:0000256" key="1">
    <source>
        <dbReference type="SAM" id="Phobius"/>
    </source>
</evidence>
<reference evidence="2" key="1">
    <citation type="submission" date="2022-07" db="EMBL/GenBank/DDBJ databases">
        <title>Diversity of ethanolamine utilization by human commensal Escherichia coli.</title>
        <authorList>
            <person name="Jubelin G."/>
        </authorList>
    </citation>
    <scope>NUCLEOTIDE SEQUENCE</scope>
    <source>
        <strain evidence="2">S1</strain>
    </source>
</reference>
<comment type="caution">
    <text evidence="2">The sequence shown here is derived from an EMBL/GenBank/DDBJ whole genome shotgun (WGS) entry which is preliminary data.</text>
</comment>
<protein>
    <submittedName>
        <fullName evidence="2">Uncharacterized protein</fullName>
    </submittedName>
</protein>
<sequence length="74" mass="7517">MALASMLGIVLAGMALGGLAASSSLRHTPDAYRFASPVACSAGLLCVVTYAAFPMVIEPLAPGLITRTLAILQI</sequence>
<name>A0AAW5N1K6_9ESCH</name>
<gene>
    <name evidence="2" type="ORF">NVV43_27875</name>
</gene>
<dbReference type="Proteomes" id="UP001206878">
    <property type="component" value="Unassembled WGS sequence"/>
</dbReference>
<accession>A0AAW5N1K6</accession>